<evidence type="ECO:0000313" key="2">
    <source>
        <dbReference type="Proteomes" id="UP000735302"/>
    </source>
</evidence>
<dbReference type="PANTHER" id="PTHR33480">
    <property type="entry name" value="SET DOMAIN-CONTAINING PROTEIN-RELATED"/>
    <property type="match status" value="1"/>
</dbReference>
<keyword evidence="2" id="KW-1185">Reference proteome</keyword>
<dbReference type="PANTHER" id="PTHR33480:SF1">
    <property type="entry name" value="TYR RECOMBINASE DOMAIN-CONTAINING PROTEIN"/>
    <property type="match status" value="1"/>
</dbReference>
<accession>A0AAV3ZK26</accession>
<dbReference type="Proteomes" id="UP000735302">
    <property type="component" value="Unassembled WGS sequence"/>
</dbReference>
<sequence>MKLPKREQDRAFASMKKAGILKANRDIRRQSKSAPLIRERSQGQAQTVMCSGCSGFYDAKNIYRHKNVCPRQVSQQPNSRNVTQLSESAASLNIDAKCKNNILNRFRNDRVGDICRTDLLTILLGKKLWAKSVKKEKNVIMAEMRLMANLIASFRKETDDENASGIDLLSFRKFDVLEEIIEQLIEKEDGHEKAGLKLRIGFLLKKKLLKQ</sequence>
<name>A0AAV3ZK26_9GAST</name>
<reference evidence="1 2" key="1">
    <citation type="journal article" date="2021" name="Elife">
        <title>Chloroplast acquisition without the gene transfer in kleptoplastic sea slugs, Plakobranchus ocellatus.</title>
        <authorList>
            <person name="Maeda T."/>
            <person name="Takahashi S."/>
            <person name="Yoshida T."/>
            <person name="Shimamura S."/>
            <person name="Takaki Y."/>
            <person name="Nagai Y."/>
            <person name="Toyoda A."/>
            <person name="Suzuki Y."/>
            <person name="Arimoto A."/>
            <person name="Ishii H."/>
            <person name="Satoh N."/>
            <person name="Nishiyama T."/>
            <person name="Hasebe M."/>
            <person name="Maruyama T."/>
            <person name="Minagawa J."/>
            <person name="Obokata J."/>
            <person name="Shigenobu S."/>
        </authorList>
    </citation>
    <scope>NUCLEOTIDE SEQUENCE [LARGE SCALE GENOMIC DNA]</scope>
</reference>
<organism evidence="1 2">
    <name type="scientific">Plakobranchus ocellatus</name>
    <dbReference type="NCBI Taxonomy" id="259542"/>
    <lineage>
        <taxon>Eukaryota</taxon>
        <taxon>Metazoa</taxon>
        <taxon>Spiralia</taxon>
        <taxon>Lophotrochozoa</taxon>
        <taxon>Mollusca</taxon>
        <taxon>Gastropoda</taxon>
        <taxon>Heterobranchia</taxon>
        <taxon>Euthyneura</taxon>
        <taxon>Panpulmonata</taxon>
        <taxon>Sacoglossa</taxon>
        <taxon>Placobranchoidea</taxon>
        <taxon>Plakobranchidae</taxon>
        <taxon>Plakobranchus</taxon>
    </lineage>
</organism>
<evidence type="ECO:0000313" key="1">
    <source>
        <dbReference type="EMBL" id="GFN94872.1"/>
    </source>
</evidence>
<protein>
    <submittedName>
        <fullName evidence="1">Histone-lysine N-methyltransferase setd8-a</fullName>
    </submittedName>
</protein>
<proteinExistence type="predicted"/>
<gene>
    <name evidence="1" type="ORF">PoB_002137800</name>
</gene>
<dbReference type="AlphaFoldDB" id="A0AAV3ZK26"/>
<dbReference type="EMBL" id="BLXT01002480">
    <property type="protein sequence ID" value="GFN94872.1"/>
    <property type="molecule type" value="Genomic_DNA"/>
</dbReference>
<comment type="caution">
    <text evidence="1">The sequence shown here is derived from an EMBL/GenBank/DDBJ whole genome shotgun (WGS) entry which is preliminary data.</text>
</comment>